<dbReference type="PANTHER" id="PTHR46564:SF1">
    <property type="entry name" value="TRANSPOSASE"/>
    <property type="match status" value="1"/>
</dbReference>
<dbReference type="Proteomes" id="UP000297245">
    <property type="component" value="Unassembled WGS sequence"/>
</dbReference>
<dbReference type="OrthoDB" id="2266637at2759"/>
<organism evidence="2 3">
    <name type="scientific">Dendrothele bispora (strain CBS 962.96)</name>
    <dbReference type="NCBI Taxonomy" id="1314807"/>
    <lineage>
        <taxon>Eukaryota</taxon>
        <taxon>Fungi</taxon>
        <taxon>Dikarya</taxon>
        <taxon>Basidiomycota</taxon>
        <taxon>Agaricomycotina</taxon>
        <taxon>Agaricomycetes</taxon>
        <taxon>Agaricomycetidae</taxon>
        <taxon>Agaricales</taxon>
        <taxon>Agaricales incertae sedis</taxon>
        <taxon>Dendrothele</taxon>
    </lineage>
</organism>
<dbReference type="InterPro" id="IPR038717">
    <property type="entry name" value="Tc1-like_DDE_dom"/>
</dbReference>
<dbReference type="Gene3D" id="3.30.420.10">
    <property type="entry name" value="Ribonuclease H-like superfamily/Ribonuclease H"/>
    <property type="match status" value="1"/>
</dbReference>
<dbReference type="PANTHER" id="PTHR46564">
    <property type="entry name" value="TRANSPOSASE"/>
    <property type="match status" value="1"/>
</dbReference>
<feature type="domain" description="Tc1-like transposase DDE" evidence="1">
    <location>
        <begin position="16"/>
        <end position="152"/>
    </location>
</feature>
<dbReference type="GO" id="GO:0003676">
    <property type="term" value="F:nucleic acid binding"/>
    <property type="evidence" value="ECO:0007669"/>
    <property type="project" value="InterPro"/>
</dbReference>
<protein>
    <recommendedName>
        <fullName evidence="1">Tc1-like transposase DDE domain-containing protein</fullName>
    </recommendedName>
</protein>
<evidence type="ECO:0000259" key="1">
    <source>
        <dbReference type="Pfam" id="PF13358"/>
    </source>
</evidence>
<evidence type="ECO:0000313" key="3">
    <source>
        <dbReference type="Proteomes" id="UP000297245"/>
    </source>
</evidence>
<dbReference type="EMBL" id="ML179241">
    <property type="protein sequence ID" value="THU93730.1"/>
    <property type="molecule type" value="Genomic_DNA"/>
</dbReference>
<gene>
    <name evidence="2" type="ORF">K435DRAFT_861239</name>
</gene>
<reference evidence="2 3" key="1">
    <citation type="journal article" date="2019" name="Nat. Ecol. Evol.">
        <title>Megaphylogeny resolves global patterns of mushroom evolution.</title>
        <authorList>
            <person name="Varga T."/>
            <person name="Krizsan K."/>
            <person name="Foldi C."/>
            <person name="Dima B."/>
            <person name="Sanchez-Garcia M."/>
            <person name="Sanchez-Ramirez S."/>
            <person name="Szollosi G.J."/>
            <person name="Szarkandi J.G."/>
            <person name="Papp V."/>
            <person name="Albert L."/>
            <person name="Andreopoulos W."/>
            <person name="Angelini C."/>
            <person name="Antonin V."/>
            <person name="Barry K.W."/>
            <person name="Bougher N.L."/>
            <person name="Buchanan P."/>
            <person name="Buyck B."/>
            <person name="Bense V."/>
            <person name="Catcheside P."/>
            <person name="Chovatia M."/>
            <person name="Cooper J."/>
            <person name="Damon W."/>
            <person name="Desjardin D."/>
            <person name="Finy P."/>
            <person name="Geml J."/>
            <person name="Haridas S."/>
            <person name="Hughes K."/>
            <person name="Justo A."/>
            <person name="Karasinski D."/>
            <person name="Kautmanova I."/>
            <person name="Kiss B."/>
            <person name="Kocsube S."/>
            <person name="Kotiranta H."/>
            <person name="LaButti K.M."/>
            <person name="Lechner B.E."/>
            <person name="Liimatainen K."/>
            <person name="Lipzen A."/>
            <person name="Lukacs Z."/>
            <person name="Mihaltcheva S."/>
            <person name="Morgado L.N."/>
            <person name="Niskanen T."/>
            <person name="Noordeloos M.E."/>
            <person name="Ohm R.A."/>
            <person name="Ortiz-Santana B."/>
            <person name="Ovrebo C."/>
            <person name="Racz N."/>
            <person name="Riley R."/>
            <person name="Savchenko A."/>
            <person name="Shiryaev A."/>
            <person name="Soop K."/>
            <person name="Spirin V."/>
            <person name="Szebenyi C."/>
            <person name="Tomsovsky M."/>
            <person name="Tulloss R.E."/>
            <person name="Uehling J."/>
            <person name="Grigoriev I.V."/>
            <person name="Vagvolgyi C."/>
            <person name="Papp T."/>
            <person name="Martin F.M."/>
            <person name="Miettinen O."/>
            <person name="Hibbett D.S."/>
            <person name="Nagy L.G."/>
        </authorList>
    </citation>
    <scope>NUCLEOTIDE SEQUENCE [LARGE SCALE GENOMIC DNA]</scope>
    <source>
        <strain evidence="2 3">CBS 962.96</strain>
    </source>
</reference>
<name>A0A4S8LW80_DENBC</name>
<proteinExistence type="predicted"/>
<accession>A0A4S8LW80</accession>
<dbReference type="InterPro" id="IPR036397">
    <property type="entry name" value="RNaseH_sf"/>
</dbReference>
<sequence>MKTIKTEFSGNSSKFVKVDESSKNEHTLTHRYGYSIQGEQAEALGPFDRGTQYSLVAAMSIKGYIVARVVEGSLEFDVFFDFITEKVKPVMNPFSDEHSVLVMNNCHIHHNDGLLDSLNSCGEYHASIYSPDLNPIEESFSTWKAYLRRNGYALQQAEDPIIALLESCLCITAEMVREWFCHGGYIINE</sequence>
<dbReference type="Pfam" id="PF13358">
    <property type="entry name" value="DDE_3"/>
    <property type="match status" value="1"/>
</dbReference>
<keyword evidence="3" id="KW-1185">Reference proteome</keyword>
<dbReference type="AlphaFoldDB" id="A0A4S8LW80"/>
<evidence type="ECO:0000313" key="2">
    <source>
        <dbReference type="EMBL" id="THU93730.1"/>
    </source>
</evidence>